<evidence type="ECO:0000256" key="3">
    <source>
        <dbReference type="ARBA" id="ARBA00022448"/>
    </source>
</evidence>
<dbReference type="CDD" id="cd08760">
    <property type="entry name" value="Cyt_b561_FRRS1_like"/>
    <property type="match status" value="1"/>
</dbReference>
<sequence length="211" mass="24035">MDSVELFSQPPLLPYEKHIVAHGILMTIGFLFLLPLGAIIARYLRTFSPFWFRLHWIIQWVLALPIIVAGLACGISAVNLMGGPSLNDTHKKWGVAIFVLYIFQLLVGALVHFVKARFLPILGRPIHNYFHAVFGIFLIGIAFYQVRTGFRVEWPLYTGRGPLNNAANIVWIVWLVLVCTAYLAGMLFLPRQYRQEREARDTKYGADKASY</sequence>
<dbReference type="Pfam" id="PF03188">
    <property type="entry name" value="Cytochrom_B561"/>
    <property type="match status" value="1"/>
</dbReference>
<dbReference type="STRING" id="650164.K5VTT4"/>
<accession>K5VTT4</accession>
<keyword evidence="10 11" id="KW-0472">Membrane</keyword>
<keyword evidence="7" id="KW-0249">Electron transport</keyword>
<dbReference type="PROSITE" id="PS50939">
    <property type="entry name" value="CYTOCHROME_B561"/>
    <property type="match status" value="1"/>
</dbReference>
<evidence type="ECO:0000256" key="7">
    <source>
        <dbReference type="ARBA" id="ARBA00022982"/>
    </source>
</evidence>
<dbReference type="HOGENOM" id="CLU_090085_0_0_1"/>
<evidence type="ECO:0000313" key="14">
    <source>
        <dbReference type="Proteomes" id="UP000008370"/>
    </source>
</evidence>
<keyword evidence="4" id="KW-0349">Heme</keyword>
<name>K5VTT4_PHACS</name>
<dbReference type="GeneID" id="18917296"/>
<comment type="subcellular location">
    <subcellularLocation>
        <location evidence="2">Membrane</location>
        <topology evidence="2">Multi-pass membrane protein</topology>
    </subcellularLocation>
</comment>
<feature type="transmembrane region" description="Helical" evidence="11">
    <location>
        <begin position="166"/>
        <end position="189"/>
    </location>
</feature>
<evidence type="ECO:0000256" key="6">
    <source>
        <dbReference type="ARBA" id="ARBA00022723"/>
    </source>
</evidence>
<feature type="domain" description="Cytochrome b561" evidence="12">
    <location>
        <begin position="1"/>
        <end position="189"/>
    </location>
</feature>
<dbReference type="OrthoDB" id="366214at2759"/>
<evidence type="ECO:0000256" key="8">
    <source>
        <dbReference type="ARBA" id="ARBA00022989"/>
    </source>
</evidence>
<keyword evidence="14" id="KW-1185">Reference proteome</keyword>
<reference evidence="13 14" key="1">
    <citation type="journal article" date="2012" name="BMC Genomics">
        <title>Comparative genomics of the white-rot fungi, Phanerochaete carnosa and P. chrysosporium, to elucidate the genetic basis of the distinct wood types they colonize.</title>
        <authorList>
            <person name="Suzuki H."/>
            <person name="MacDonald J."/>
            <person name="Syed K."/>
            <person name="Salamov A."/>
            <person name="Hori C."/>
            <person name="Aerts A."/>
            <person name="Henrissat B."/>
            <person name="Wiebenga A."/>
            <person name="vanKuyk P.A."/>
            <person name="Barry K."/>
            <person name="Lindquist E."/>
            <person name="LaButti K."/>
            <person name="Lapidus A."/>
            <person name="Lucas S."/>
            <person name="Coutinho P."/>
            <person name="Gong Y."/>
            <person name="Samejima M."/>
            <person name="Mahadevan R."/>
            <person name="Abou-Zaid M."/>
            <person name="de Vries R.P."/>
            <person name="Igarashi K."/>
            <person name="Yadav J.S."/>
            <person name="Grigoriev I.V."/>
            <person name="Master E.R."/>
        </authorList>
    </citation>
    <scope>NUCLEOTIDE SEQUENCE [LARGE SCALE GENOMIC DNA]</scope>
    <source>
        <strain evidence="13 14">HHB-10118-sp</strain>
    </source>
</reference>
<evidence type="ECO:0000256" key="1">
    <source>
        <dbReference type="ARBA" id="ARBA00001970"/>
    </source>
</evidence>
<gene>
    <name evidence="13" type="ORF">PHACADRAFT_259069</name>
</gene>
<dbReference type="InParanoid" id="K5VTT4"/>
<keyword evidence="8 11" id="KW-1133">Transmembrane helix</keyword>
<keyword evidence="3" id="KW-0813">Transport</keyword>
<feature type="transmembrane region" description="Helical" evidence="11">
    <location>
        <begin position="56"/>
        <end position="81"/>
    </location>
</feature>
<dbReference type="EMBL" id="JH930473">
    <property type="protein sequence ID" value="EKM54903.1"/>
    <property type="molecule type" value="Genomic_DNA"/>
</dbReference>
<dbReference type="PANTHER" id="PTHR15422">
    <property type="entry name" value="OS05G0565100 PROTEIN"/>
    <property type="match status" value="1"/>
</dbReference>
<dbReference type="Proteomes" id="UP000008370">
    <property type="component" value="Unassembled WGS sequence"/>
</dbReference>
<evidence type="ECO:0000256" key="4">
    <source>
        <dbReference type="ARBA" id="ARBA00022617"/>
    </source>
</evidence>
<evidence type="ECO:0000259" key="12">
    <source>
        <dbReference type="PROSITE" id="PS50939"/>
    </source>
</evidence>
<dbReference type="KEGG" id="pco:PHACADRAFT_259069"/>
<organism evidence="13 14">
    <name type="scientific">Phanerochaete carnosa (strain HHB-10118-sp)</name>
    <name type="common">White-rot fungus</name>
    <name type="synonym">Peniophora carnosa</name>
    <dbReference type="NCBI Taxonomy" id="650164"/>
    <lineage>
        <taxon>Eukaryota</taxon>
        <taxon>Fungi</taxon>
        <taxon>Dikarya</taxon>
        <taxon>Basidiomycota</taxon>
        <taxon>Agaricomycotina</taxon>
        <taxon>Agaricomycetes</taxon>
        <taxon>Polyporales</taxon>
        <taxon>Phanerochaetaceae</taxon>
        <taxon>Phanerochaete</taxon>
    </lineage>
</organism>
<dbReference type="RefSeq" id="XP_007397576.1">
    <property type="nucleotide sequence ID" value="XM_007397514.1"/>
</dbReference>
<dbReference type="PANTHER" id="PTHR15422:SF24">
    <property type="entry name" value="DOMON RELATED DOMAIN-CONTAINING PROTEIN"/>
    <property type="match status" value="1"/>
</dbReference>
<evidence type="ECO:0000256" key="5">
    <source>
        <dbReference type="ARBA" id="ARBA00022692"/>
    </source>
</evidence>
<evidence type="ECO:0000256" key="10">
    <source>
        <dbReference type="ARBA" id="ARBA00023136"/>
    </source>
</evidence>
<feature type="transmembrane region" description="Helical" evidence="11">
    <location>
        <begin position="126"/>
        <end position="146"/>
    </location>
</feature>
<evidence type="ECO:0000256" key="11">
    <source>
        <dbReference type="SAM" id="Phobius"/>
    </source>
</evidence>
<evidence type="ECO:0000256" key="2">
    <source>
        <dbReference type="ARBA" id="ARBA00004141"/>
    </source>
</evidence>
<dbReference type="GO" id="GO:0016020">
    <property type="term" value="C:membrane"/>
    <property type="evidence" value="ECO:0007669"/>
    <property type="project" value="UniProtKB-SubCell"/>
</dbReference>
<dbReference type="InterPro" id="IPR006593">
    <property type="entry name" value="Cyt_b561/ferric_Rdtase_TM"/>
</dbReference>
<keyword evidence="5 11" id="KW-0812">Transmembrane</keyword>
<comment type="cofactor">
    <cofactor evidence="1">
        <name>heme b</name>
        <dbReference type="ChEBI" id="CHEBI:60344"/>
    </cofactor>
</comment>
<evidence type="ECO:0000313" key="13">
    <source>
        <dbReference type="EMBL" id="EKM54903.1"/>
    </source>
</evidence>
<proteinExistence type="predicted"/>
<evidence type="ECO:0000256" key="9">
    <source>
        <dbReference type="ARBA" id="ARBA00023004"/>
    </source>
</evidence>
<dbReference type="GO" id="GO:0140575">
    <property type="term" value="F:transmembrane monodehydroascorbate reductase activity"/>
    <property type="evidence" value="ECO:0007669"/>
    <property type="project" value="InterPro"/>
</dbReference>
<protein>
    <recommendedName>
        <fullName evidence="12">Cytochrome b561 domain-containing protein</fullName>
    </recommendedName>
</protein>
<dbReference type="GO" id="GO:0020037">
    <property type="term" value="F:heme binding"/>
    <property type="evidence" value="ECO:0007669"/>
    <property type="project" value="TreeGrafter"/>
</dbReference>
<feature type="transmembrane region" description="Helical" evidence="11">
    <location>
        <begin position="20"/>
        <end position="44"/>
    </location>
</feature>
<dbReference type="InterPro" id="IPR045150">
    <property type="entry name" value="CYB561D1/2"/>
</dbReference>
<dbReference type="SMART" id="SM00665">
    <property type="entry name" value="B561"/>
    <property type="match status" value="1"/>
</dbReference>
<dbReference type="GO" id="GO:0046872">
    <property type="term" value="F:metal ion binding"/>
    <property type="evidence" value="ECO:0007669"/>
    <property type="project" value="UniProtKB-KW"/>
</dbReference>
<dbReference type="AlphaFoldDB" id="K5VTT4"/>
<feature type="transmembrane region" description="Helical" evidence="11">
    <location>
        <begin position="93"/>
        <end position="114"/>
    </location>
</feature>
<dbReference type="Gene3D" id="1.20.120.1770">
    <property type="match status" value="1"/>
</dbReference>
<keyword evidence="9" id="KW-0408">Iron</keyword>
<keyword evidence="6" id="KW-0479">Metal-binding</keyword>